<dbReference type="Pfam" id="PF07521">
    <property type="entry name" value="RMMBL"/>
    <property type="match status" value="1"/>
</dbReference>
<proteinExistence type="predicted"/>
<comment type="caution">
    <text evidence="4">The sequence shown here is derived from an EMBL/GenBank/DDBJ whole genome shotgun (WGS) entry which is preliminary data.</text>
</comment>
<dbReference type="CDD" id="cd16295">
    <property type="entry name" value="TTHA0252-CPSF-like_MBL-fold"/>
    <property type="match status" value="1"/>
</dbReference>
<dbReference type="Gene3D" id="3.60.15.10">
    <property type="entry name" value="Ribonuclease Z/Hydroxyacylglutathione hydrolase-like"/>
    <property type="match status" value="1"/>
</dbReference>
<evidence type="ECO:0000313" key="4">
    <source>
        <dbReference type="EMBL" id="GGI77711.1"/>
    </source>
</evidence>
<evidence type="ECO:0000256" key="1">
    <source>
        <dbReference type="ARBA" id="ARBA00022801"/>
    </source>
</evidence>
<dbReference type="InterPro" id="IPR050698">
    <property type="entry name" value="MBL"/>
</dbReference>
<keyword evidence="1 4" id="KW-0378">Hydrolase</keyword>
<dbReference type="SMART" id="SM00849">
    <property type="entry name" value="Lactamase_B"/>
    <property type="match status" value="1"/>
</dbReference>
<dbReference type="Gene3D" id="3.40.50.10890">
    <property type="match status" value="1"/>
</dbReference>
<protein>
    <submittedName>
        <fullName evidence="4">MBL fold hydrolase</fullName>
    </submittedName>
</protein>
<dbReference type="InterPro" id="IPR036866">
    <property type="entry name" value="RibonucZ/Hydroxyglut_hydro"/>
</dbReference>
<dbReference type="InterPro" id="IPR001279">
    <property type="entry name" value="Metallo-B-lactamas"/>
</dbReference>
<reference evidence="4" key="1">
    <citation type="journal article" date="2014" name="Int. J. Syst. Evol. Microbiol.">
        <title>Complete genome sequence of Corynebacterium casei LMG S-19264T (=DSM 44701T), isolated from a smear-ripened cheese.</title>
        <authorList>
            <consortium name="US DOE Joint Genome Institute (JGI-PGF)"/>
            <person name="Walter F."/>
            <person name="Albersmeier A."/>
            <person name="Kalinowski J."/>
            <person name="Ruckert C."/>
        </authorList>
    </citation>
    <scope>NUCLEOTIDE SEQUENCE</scope>
    <source>
        <strain evidence="4">JCM 13919</strain>
    </source>
</reference>
<dbReference type="InterPro" id="IPR011108">
    <property type="entry name" value="RMMBL"/>
</dbReference>
<organism evidence="4 5">
    <name type="scientific">Legionella impletisoli</name>
    <dbReference type="NCBI Taxonomy" id="343510"/>
    <lineage>
        <taxon>Bacteria</taxon>
        <taxon>Pseudomonadati</taxon>
        <taxon>Pseudomonadota</taxon>
        <taxon>Gammaproteobacteria</taxon>
        <taxon>Legionellales</taxon>
        <taxon>Legionellaceae</taxon>
        <taxon>Legionella</taxon>
    </lineage>
</organism>
<dbReference type="GO" id="GO:0016787">
    <property type="term" value="F:hydrolase activity"/>
    <property type="evidence" value="ECO:0007669"/>
    <property type="project" value="UniProtKB-KW"/>
</dbReference>
<dbReference type="RefSeq" id="WP_131775530.1">
    <property type="nucleotide sequence ID" value="NZ_BMOB01000001.1"/>
</dbReference>
<keyword evidence="5" id="KW-1185">Reference proteome</keyword>
<feature type="domain" description="Metallo-beta-lactamase" evidence="2">
    <location>
        <begin position="13"/>
        <end position="242"/>
    </location>
</feature>
<dbReference type="PANTHER" id="PTHR11203:SF37">
    <property type="entry name" value="INTEGRATOR COMPLEX SUBUNIT 11"/>
    <property type="match status" value="1"/>
</dbReference>
<dbReference type="AlphaFoldDB" id="A0A917N8I6"/>
<dbReference type="Pfam" id="PF00753">
    <property type="entry name" value="Lactamase_B"/>
    <property type="match status" value="1"/>
</dbReference>
<dbReference type="PANTHER" id="PTHR11203">
    <property type="entry name" value="CLEAVAGE AND POLYADENYLATION SPECIFICITY FACTOR FAMILY MEMBER"/>
    <property type="match status" value="1"/>
</dbReference>
<evidence type="ECO:0000313" key="5">
    <source>
        <dbReference type="Proteomes" id="UP000630149"/>
    </source>
</evidence>
<dbReference type="SUPFAM" id="SSF56281">
    <property type="entry name" value="Metallo-hydrolase/oxidoreductase"/>
    <property type="match status" value="1"/>
</dbReference>
<dbReference type="EMBL" id="BMOB01000001">
    <property type="protein sequence ID" value="GGI77711.1"/>
    <property type="molecule type" value="Genomic_DNA"/>
</dbReference>
<name>A0A917N8I6_9GAMM</name>
<dbReference type="Pfam" id="PF10996">
    <property type="entry name" value="Beta-Casp"/>
    <property type="match status" value="1"/>
</dbReference>
<dbReference type="Proteomes" id="UP000630149">
    <property type="component" value="Unassembled WGS sequence"/>
</dbReference>
<feature type="domain" description="Beta-Casp" evidence="3">
    <location>
        <begin position="247"/>
        <end position="366"/>
    </location>
</feature>
<gene>
    <name evidence="4" type="ORF">GCM10007966_02940</name>
</gene>
<evidence type="ECO:0000259" key="2">
    <source>
        <dbReference type="SMART" id="SM00849"/>
    </source>
</evidence>
<reference evidence="4" key="2">
    <citation type="submission" date="2020-09" db="EMBL/GenBank/DDBJ databases">
        <authorList>
            <person name="Sun Q."/>
            <person name="Ohkuma M."/>
        </authorList>
    </citation>
    <scope>NUCLEOTIDE SEQUENCE</scope>
    <source>
        <strain evidence="4">JCM 13919</strain>
    </source>
</reference>
<accession>A0A917N8I6</accession>
<dbReference type="OrthoDB" id="9803916at2"/>
<dbReference type="SMART" id="SM01027">
    <property type="entry name" value="Beta-Casp"/>
    <property type="match status" value="1"/>
</dbReference>
<evidence type="ECO:0000259" key="3">
    <source>
        <dbReference type="SMART" id="SM01027"/>
    </source>
</evidence>
<dbReference type="InterPro" id="IPR022712">
    <property type="entry name" value="Beta_Casp"/>
</dbReference>
<sequence>MFIQFLGATQTVTGSKYLIRAGGKKLLVDCGLFQGYKPLRLRNWQPLPISPASIDYVLLTHAHIDHSGYIPLLVKHGFKGRIYCTEATRDLCAILLPDSGHLHEEEARYANRKGYSKHHPAQPLYTLEEAEKSFEYFEPVLFEELITLAKNLTVSFHYAGHILGASLVRIQHFETSILFSGDLGRPNDPIMYPPNHPPKSNYYVVESTYGDRQHEKTDPLNELGKIINKTVKRGGTVLIPSFAVGRAQAVLYDIYRLKSSKTIPDVPVFIDSPMATDATKLFVKHAQLHRLSPEESEAVCRTAQYIHTPEKSMALNLNKMPKIIISASGMITGGRILHHVKNLAPDYKNSIVFCGYQAGGTRGDRILQGEKSVKMFGMMVSIQAEVFKLDNISAHADYVELLEWLSRIHEPPRKLFITHGEKQASVALKEKIAAKYAWNCVIPEYEEEVELI</sequence>
<dbReference type="GO" id="GO:0004521">
    <property type="term" value="F:RNA endonuclease activity"/>
    <property type="evidence" value="ECO:0007669"/>
    <property type="project" value="TreeGrafter"/>
</dbReference>